<keyword evidence="2" id="KW-1185">Reference proteome</keyword>
<dbReference type="Proteomes" id="UP000631114">
    <property type="component" value="Unassembled WGS sequence"/>
</dbReference>
<organism evidence="1 2">
    <name type="scientific">Coptis chinensis</name>
    <dbReference type="NCBI Taxonomy" id="261450"/>
    <lineage>
        <taxon>Eukaryota</taxon>
        <taxon>Viridiplantae</taxon>
        <taxon>Streptophyta</taxon>
        <taxon>Embryophyta</taxon>
        <taxon>Tracheophyta</taxon>
        <taxon>Spermatophyta</taxon>
        <taxon>Magnoliopsida</taxon>
        <taxon>Ranunculales</taxon>
        <taxon>Ranunculaceae</taxon>
        <taxon>Coptidoideae</taxon>
        <taxon>Coptis</taxon>
    </lineage>
</organism>
<sequence length="82" mass="9047">MWCVFGVGVGIDKVRGAQPQQLDLDSLRVPEMKGNMPMIKLPKQAVEPGKGSTADLVGRLDLKLNVEEEVRIAMETWKPKGD</sequence>
<gene>
    <name evidence="1" type="ORF">IFM89_030639</name>
</gene>
<protein>
    <submittedName>
        <fullName evidence="1">Uncharacterized protein</fullName>
    </submittedName>
</protein>
<dbReference type="AlphaFoldDB" id="A0A835HPU6"/>
<proteinExistence type="predicted"/>
<comment type="caution">
    <text evidence="1">The sequence shown here is derived from an EMBL/GenBank/DDBJ whole genome shotgun (WGS) entry which is preliminary data.</text>
</comment>
<evidence type="ECO:0000313" key="1">
    <source>
        <dbReference type="EMBL" id="KAF9602751.1"/>
    </source>
</evidence>
<name>A0A835HPU6_9MAGN</name>
<accession>A0A835HPU6</accession>
<evidence type="ECO:0000313" key="2">
    <source>
        <dbReference type="Proteomes" id="UP000631114"/>
    </source>
</evidence>
<dbReference type="EMBL" id="JADFTS010000006">
    <property type="protein sequence ID" value="KAF9602751.1"/>
    <property type="molecule type" value="Genomic_DNA"/>
</dbReference>
<reference evidence="1 2" key="1">
    <citation type="submission" date="2020-10" db="EMBL/GenBank/DDBJ databases">
        <title>The Coptis chinensis genome and diversification of protoberbering-type alkaloids.</title>
        <authorList>
            <person name="Wang B."/>
            <person name="Shu S."/>
            <person name="Song C."/>
            <person name="Liu Y."/>
        </authorList>
    </citation>
    <scope>NUCLEOTIDE SEQUENCE [LARGE SCALE GENOMIC DNA]</scope>
    <source>
        <strain evidence="1">HL-2020</strain>
        <tissue evidence="1">Leaf</tissue>
    </source>
</reference>